<evidence type="ECO:0000313" key="3">
    <source>
        <dbReference type="Proteomes" id="UP001283361"/>
    </source>
</evidence>
<dbReference type="Proteomes" id="UP001283361">
    <property type="component" value="Unassembled WGS sequence"/>
</dbReference>
<name>A0AAE1ECK4_9GAST</name>
<keyword evidence="1" id="KW-0812">Transmembrane</keyword>
<protein>
    <submittedName>
        <fullName evidence="2">Uncharacterized protein</fullName>
    </submittedName>
</protein>
<comment type="caution">
    <text evidence="2">The sequence shown here is derived from an EMBL/GenBank/DDBJ whole genome shotgun (WGS) entry which is preliminary data.</text>
</comment>
<keyword evidence="3" id="KW-1185">Reference proteome</keyword>
<keyword evidence="1" id="KW-0472">Membrane</keyword>
<gene>
    <name evidence="2" type="ORF">RRG08_010405</name>
</gene>
<sequence>MCFDHLVWSGRGAAAVPATALSTILVFLYKIVHRFIIIVGRNLGAGRGMGKPCRSSNPLSPPHPPPHLMHPLKPTVKSFEMWVYDTDKLTPLREGVCRNPGFMSSLAGH</sequence>
<dbReference type="AlphaFoldDB" id="A0AAE1ECK4"/>
<keyword evidence="1" id="KW-1133">Transmembrane helix</keyword>
<proteinExistence type="predicted"/>
<reference evidence="2" key="1">
    <citation type="journal article" date="2023" name="G3 (Bethesda)">
        <title>A reference genome for the long-term kleptoplast-retaining sea slug Elysia crispata morphotype clarki.</title>
        <authorList>
            <person name="Eastman K.E."/>
            <person name="Pendleton A.L."/>
            <person name="Shaikh M.A."/>
            <person name="Suttiyut T."/>
            <person name="Ogas R."/>
            <person name="Tomko P."/>
            <person name="Gavelis G."/>
            <person name="Widhalm J.R."/>
            <person name="Wisecaver J.H."/>
        </authorList>
    </citation>
    <scope>NUCLEOTIDE SEQUENCE</scope>
    <source>
        <strain evidence="2">ECLA1</strain>
    </source>
</reference>
<evidence type="ECO:0000313" key="2">
    <source>
        <dbReference type="EMBL" id="KAK3802634.1"/>
    </source>
</evidence>
<organism evidence="2 3">
    <name type="scientific">Elysia crispata</name>
    <name type="common">lettuce slug</name>
    <dbReference type="NCBI Taxonomy" id="231223"/>
    <lineage>
        <taxon>Eukaryota</taxon>
        <taxon>Metazoa</taxon>
        <taxon>Spiralia</taxon>
        <taxon>Lophotrochozoa</taxon>
        <taxon>Mollusca</taxon>
        <taxon>Gastropoda</taxon>
        <taxon>Heterobranchia</taxon>
        <taxon>Euthyneura</taxon>
        <taxon>Panpulmonata</taxon>
        <taxon>Sacoglossa</taxon>
        <taxon>Placobranchoidea</taxon>
        <taxon>Plakobranchidae</taxon>
        <taxon>Elysia</taxon>
    </lineage>
</organism>
<feature type="transmembrane region" description="Helical" evidence="1">
    <location>
        <begin position="12"/>
        <end position="32"/>
    </location>
</feature>
<accession>A0AAE1ECK4</accession>
<evidence type="ECO:0000256" key="1">
    <source>
        <dbReference type="SAM" id="Phobius"/>
    </source>
</evidence>
<dbReference type="EMBL" id="JAWDGP010000221">
    <property type="protein sequence ID" value="KAK3802634.1"/>
    <property type="molecule type" value="Genomic_DNA"/>
</dbReference>